<dbReference type="InterPro" id="IPR024078">
    <property type="entry name" value="LmbE-like_dom_sf"/>
</dbReference>
<organism evidence="3 4">
    <name type="scientific">Yinghuangia soli</name>
    <dbReference type="NCBI Taxonomy" id="2908204"/>
    <lineage>
        <taxon>Bacteria</taxon>
        <taxon>Bacillati</taxon>
        <taxon>Actinomycetota</taxon>
        <taxon>Actinomycetes</taxon>
        <taxon>Kitasatosporales</taxon>
        <taxon>Streptomycetaceae</taxon>
        <taxon>Yinghuangia</taxon>
    </lineage>
</organism>
<dbReference type="SUPFAM" id="SSF102588">
    <property type="entry name" value="LmbE-like"/>
    <property type="match status" value="1"/>
</dbReference>
<dbReference type="PANTHER" id="PTHR12993">
    <property type="entry name" value="N-ACETYLGLUCOSAMINYL-PHOSPHATIDYLINOSITOL DE-N-ACETYLASE-RELATED"/>
    <property type="match status" value="1"/>
</dbReference>
<accession>A0AA41PX51</accession>
<dbReference type="Gene3D" id="3.40.50.10320">
    <property type="entry name" value="LmbE-like"/>
    <property type="match status" value="1"/>
</dbReference>
<evidence type="ECO:0000256" key="1">
    <source>
        <dbReference type="ARBA" id="ARBA00022833"/>
    </source>
</evidence>
<dbReference type="Gene3D" id="2.120.10.70">
    <property type="entry name" value="Fucose-specific lectin"/>
    <property type="match status" value="1"/>
</dbReference>
<evidence type="ECO:0000256" key="2">
    <source>
        <dbReference type="SAM" id="MobiDB-lite"/>
    </source>
</evidence>
<name>A0AA41PX51_9ACTN</name>
<dbReference type="InterPro" id="IPR003737">
    <property type="entry name" value="GlcNAc_PI_deacetylase-related"/>
</dbReference>
<feature type="region of interest" description="Disordered" evidence="2">
    <location>
        <begin position="335"/>
        <end position="362"/>
    </location>
</feature>
<sequence>MNAPPGTRRFLTATLVVALLAAASVVLLVGPYLDPVRAPRNVVLLSELAAAPAPAAGTVMQIVAHQDDDLFFMNPDVGQAIEAGAGSVSVYLAAGEADGRNGPGSRRDFDAYTAARNNGARAAYAHMATGDRASPWIRQSVRLPGGAVAEVDSLAAVPRVRLVFLNTRKEKKAAGRKGRLRTLWDGKTERLGTLVPTDSRAGGPYTYTRSSLIASLTELLHTFRPTAVRTLDPDPDKQVHDADHPRHSDHGDRSDHQDHTAAALFSWEALRGYPGPGDGRHATVTAYRGYYNERWPANLGPEALAAKRAPLDVYGWGGPGRGRFCGERAGCGDRKVGDRGMDGPWPRSTTYRHPDSSGPWLSRGPDGRLAAWAVLDQGVGRWLETAPGSGMWTGPEVFPGPGGGPLAGALAAVRTPDGRGHLFALRISPGPGPAGQRRDLVTATEERPGGPLGPWTSLGNPAASGRDAVRGLGTPAAVVGGDGRLHVFVRDHGKGVSTRVRTANGQGPGGGWGRWTALGGGPVVEGLAAVAGPGGRVQVFGTGHDAVLRWAEQPGGQVRPGPALPAGRPVGPPAAVLGADGRLTVLHHEAGTGSVLAIAERAPGGGWSAPVRLPDSAGYGPVAAVPDRPGTGAGRSGLPDGLAVALRTERGSVRCGADVLPGPVVRGPGIAVDARGRVVTAAIGLDGRLRMMRSVPE</sequence>
<dbReference type="AlphaFoldDB" id="A0AA41PX51"/>
<dbReference type="PANTHER" id="PTHR12993:SF11">
    <property type="entry name" value="N-ACETYLGLUCOSAMINYL-PHOSPHATIDYLINOSITOL DE-N-ACETYLASE"/>
    <property type="match status" value="1"/>
</dbReference>
<dbReference type="Pfam" id="PF02585">
    <property type="entry name" value="PIG-L"/>
    <property type="match status" value="1"/>
</dbReference>
<dbReference type="EMBL" id="JAKFHA010000002">
    <property type="protein sequence ID" value="MCF2526821.1"/>
    <property type="molecule type" value="Genomic_DNA"/>
</dbReference>
<reference evidence="3" key="1">
    <citation type="submission" date="2022-01" db="EMBL/GenBank/DDBJ databases">
        <title>Genome-Based Taxonomic Classification of the Phylum Actinobacteria.</title>
        <authorList>
            <person name="Gao Y."/>
        </authorList>
    </citation>
    <scope>NUCLEOTIDE SEQUENCE</scope>
    <source>
        <strain evidence="3">KLBMP 8922</strain>
    </source>
</reference>
<proteinExistence type="predicted"/>
<dbReference type="Proteomes" id="UP001165378">
    <property type="component" value="Unassembled WGS sequence"/>
</dbReference>
<evidence type="ECO:0000313" key="3">
    <source>
        <dbReference type="EMBL" id="MCF2526821.1"/>
    </source>
</evidence>
<gene>
    <name evidence="3" type="ORF">LZ495_06260</name>
</gene>
<evidence type="ECO:0000313" key="4">
    <source>
        <dbReference type="Proteomes" id="UP001165378"/>
    </source>
</evidence>
<comment type="caution">
    <text evidence="3">The sequence shown here is derived from an EMBL/GenBank/DDBJ whole genome shotgun (WGS) entry which is preliminary data.</text>
</comment>
<protein>
    <submittedName>
        <fullName evidence="3">PIG-L family deacetylase</fullName>
    </submittedName>
</protein>
<keyword evidence="1" id="KW-0862">Zinc</keyword>
<feature type="compositionally biased region" description="Basic and acidic residues" evidence="2">
    <location>
        <begin position="231"/>
        <end position="258"/>
    </location>
</feature>
<dbReference type="GO" id="GO:0016137">
    <property type="term" value="P:glycoside metabolic process"/>
    <property type="evidence" value="ECO:0007669"/>
    <property type="project" value="UniProtKB-ARBA"/>
</dbReference>
<feature type="region of interest" description="Disordered" evidence="2">
    <location>
        <begin position="228"/>
        <end position="258"/>
    </location>
</feature>
<dbReference type="RefSeq" id="WP_235050953.1">
    <property type="nucleotide sequence ID" value="NZ_JAKFHA010000002.1"/>
</dbReference>
<dbReference type="GO" id="GO:0016811">
    <property type="term" value="F:hydrolase activity, acting on carbon-nitrogen (but not peptide) bonds, in linear amides"/>
    <property type="evidence" value="ECO:0007669"/>
    <property type="project" value="TreeGrafter"/>
</dbReference>
<keyword evidence="4" id="KW-1185">Reference proteome</keyword>
<dbReference type="SUPFAM" id="SSF89372">
    <property type="entry name" value="Fucose-specific lectin"/>
    <property type="match status" value="1"/>
</dbReference>